<proteinExistence type="predicted"/>
<dbReference type="STRING" id="1423773.FD30_GL000351"/>
<protein>
    <submittedName>
        <fullName evidence="1">Uncharacterized protein</fullName>
    </submittedName>
</protein>
<comment type="caution">
    <text evidence="1">The sequence shown here is derived from an EMBL/GenBank/DDBJ whole genome shotgun (WGS) entry which is preliminary data.</text>
</comment>
<evidence type="ECO:0000313" key="1">
    <source>
        <dbReference type="EMBL" id="KRK73643.1"/>
    </source>
</evidence>
<dbReference type="AlphaFoldDB" id="A0A0R1JRD9"/>
<name>A0A0R1JRD9_9LACO</name>
<reference evidence="1 2" key="1">
    <citation type="journal article" date="2015" name="Genome Announc.">
        <title>Expanding the biotechnology potential of lactobacilli through comparative genomics of 213 strains and associated genera.</title>
        <authorList>
            <person name="Sun Z."/>
            <person name="Harris H.M."/>
            <person name="McCann A."/>
            <person name="Guo C."/>
            <person name="Argimon S."/>
            <person name="Zhang W."/>
            <person name="Yang X."/>
            <person name="Jeffery I.B."/>
            <person name="Cooney J.C."/>
            <person name="Kagawa T.F."/>
            <person name="Liu W."/>
            <person name="Song Y."/>
            <person name="Salvetti E."/>
            <person name="Wrobel A."/>
            <person name="Rasinkangas P."/>
            <person name="Parkhill J."/>
            <person name="Rea M.C."/>
            <person name="O'Sullivan O."/>
            <person name="Ritari J."/>
            <person name="Douillard F.P."/>
            <person name="Paul Ross R."/>
            <person name="Yang R."/>
            <person name="Briner A.E."/>
            <person name="Felis G.E."/>
            <person name="de Vos W.M."/>
            <person name="Barrangou R."/>
            <person name="Klaenhammer T.R."/>
            <person name="Caufield P.W."/>
            <person name="Cui Y."/>
            <person name="Zhang H."/>
            <person name="O'Toole P.W."/>
        </authorList>
    </citation>
    <scope>NUCLEOTIDE SEQUENCE [LARGE SCALE GENOMIC DNA]</scope>
    <source>
        <strain evidence="1 2">DSM 19117</strain>
    </source>
</reference>
<gene>
    <name evidence="1" type="ORF">FD30_GL000351</name>
</gene>
<organism evidence="1 2">
    <name type="scientific">Levilactobacillus namurensis DSM 19117</name>
    <dbReference type="NCBI Taxonomy" id="1423773"/>
    <lineage>
        <taxon>Bacteria</taxon>
        <taxon>Bacillati</taxon>
        <taxon>Bacillota</taxon>
        <taxon>Bacilli</taxon>
        <taxon>Lactobacillales</taxon>
        <taxon>Lactobacillaceae</taxon>
        <taxon>Levilactobacillus</taxon>
    </lineage>
</organism>
<sequence>MQSTWKKTTITFNLGTDPQHPIRITLANGIANPTPEAVETFGGYLATLTGLPFQHAAVTTQNDVA</sequence>
<dbReference type="OrthoDB" id="2309508at2"/>
<dbReference type="Proteomes" id="UP000051162">
    <property type="component" value="Unassembled WGS sequence"/>
</dbReference>
<keyword evidence="2" id="KW-1185">Reference proteome</keyword>
<evidence type="ECO:0000313" key="2">
    <source>
        <dbReference type="Proteomes" id="UP000051162"/>
    </source>
</evidence>
<dbReference type="EMBL" id="AZDT01000057">
    <property type="protein sequence ID" value="KRK73643.1"/>
    <property type="molecule type" value="Genomic_DNA"/>
</dbReference>
<accession>A0A0R1JRD9</accession>
<dbReference type="PATRIC" id="fig|1423773.3.peg.359"/>
<dbReference type="GeneID" id="84782694"/>
<dbReference type="RefSeq" id="WP_024747203.1">
    <property type="nucleotide sequence ID" value="NZ_AZDT01000057.1"/>
</dbReference>